<dbReference type="Proteomes" id="UP000256964">
    <property type="component" value="Unassembled WGS sequence"/>
</dbReference>
<dbReference type="PANTHER" id="PTHR46579">
    <property type="entry name" value="F5/8 TYPE C DOMAIN-CONTAINING PROTEIN-RELATED"/>
    <property type="match status" value="1"/>
</dbReference>
<reference evidence="1 2" key="1">
    <citation type="journal article" date="2018" name="Biotechnol. Biofuels">
        <title>Integrative visual omics of the white-rot fungus Polyporus brumalis exposes the biotechnological potential of its oxidative enzymes for delignifying raw plant biomass.</title>
        <authorList>
            <person name="Miyauchi S."/>
            <person name="Rancon A."/>
            <person name="Drula E."/>
            <person name="Hage H."/>
            <person name="Chaduli D."/>
            <person name="Favel A."/>
            <person name="Grisel S."/>
            <person name="Henrissat B."/>
            <person name="Herpoel-Gimbert I."/>
            <person name="Ruiz-Duenas F.J."/>
            <person name="Chevret D."/>
            <person name="Hainaut M."/>
            <person name="Lin J."/>
            <person name="Wang M."/>
            <person name="Pangilinan J."/>
            <person name="Lipzen A."/>
            <person name="Lesage-Meessen L."/>
            <person name="Navarro D."/>
            <person name="Riley R."/>
            <person name="Grigoriev I.V."/>
            <person name="Zhou S."/>
            <person name="Raouche S."/>
            <person name="Rosso M.N."/>
        </authorList>
    </citation>
    <scope>NUCLEOTIDE SEQUENCE [LARGE SCALE GENOMIC DNA]</scope>
    <source>
        <strain evidence="1 2">BRFM 1820</strain>
    </source>
</reference>
<dbReference type="OrthoDB" id="3247418at2759"/>
<keyword evidence="2" id="KW-1185">Reference proteome</keyword>
<dbReference type="PANTHER" id="PTHR46579:SF1">
    <property type="entry name" value="F5_8 TYPE C DOMAIN-CONTAINING PROTEIN"/>
    <property type="match status" value="1"/>
</dbReference>
<evidence type="ECO:0000313" key="2">
    <source>
        <dbReference type="Proteomes" id="UP000256964"/>
    </source>
</evidence>
<organism evidence="1 2">
    <name type="scientific">Lentinus brumalis</name>
    <dbReference type="NCBI Taxonomy" id="2498619"/>
    <lineage>
        <taxon>Eukaryota</taxon>
        <taxon>Fungi</taxon>
        <taxon>Dikarya</taxon>
        <taxon>Basidiomycota</taxon>
        <taxon>Agaricomycotina</taxon>
        <taxon>Agaricomycetes</taxon>
        <taxon>Polyporales</taxon>
        <taxon>Polyporaceae</taxon>
        <taxon>Lentinus</taxon>
    </lineage>
</organism>
<sequence>MHNLFLGELRHHCREVWGIDIKDKSSDSTKVKSHSPEEQRTELQRVYAALLKKSENALKKIRKGYVVAVAEVNGILPQTGNFTKAAYMTALVQWVIPIILPAVLEEDTRDFHVAKGPHDISKYRVLDQATINQVREDISATYFPSWMERPPRNFGSPSHGKLKADQWRTVCTVSLVITLCRVWGAPGALDKHRLLLENFVCLVCAVDLATRRTMDPKRIRKFDSYMLRYLTTLRELFGHRLVPNHHMSLHLWECLSLFGPVHAWWVFPFERYNGLLANLNTNSQSDKMPLTFMRYFYIGANIRWLMNTIKWVTWAPFQRMVAAYIGAVSKKKTASGVRVADYVPYGTEDDPSHVPTYDEGAEVPLSDNEYKQLFRLLSPSGNRFASARAPSRTSRPILNDRVNFIGSIDRAYMTFAMRDAGLRNSFVLFTDSGEPQTDGSFPRAGQISKIFIHGRKEDDKLVQETFFLVDEYQPLAENDTVRDPYRRFPDLDTRLFYDSRQARSALRLVRFQDIQCHFAARFCSIPDIKKNCVVVRSLNRVRHPLEALNVGTDLRH</sequence>
<dbReference type="AlphaFoldDB" id="A0A371CZ95"/>
<proteinExistence type="predicted"/>
<dbReference type="STRING" id="139420.A0A371CZ95"/>
<gene>
    <name evidence="1" type="ORF">OH76DRAFT_1357452</name>
</gene>
<dbReference type="EMBL" id="KZ857435">
    <property type="protein sequence ID" value="RDX45606.1"/>
    <property type="molecule type" value="Genomic_DNA"/>
</dbReference>
<accession>A0A371CZ95</accession>
<evidence type="ECO:0000313" key="1">
    <source>
        <dbReference type="EMBL" id="RDX45606.1"/>
    </source>
</evidence>
<name>A0A371CZ95_9APHY</name>
<protein>
    <recommendedName>
        <fullName evidence="3">DUF4218 domain-containing protein</fullName>
    </recommendedName>
</protein>
<evidence type="ECO:0008006" key="3">
    <source>
        <dbReference type="Google" id="ProtNLM"/>
    </source>
</evidence>